<dbReference type="PANTHER" id="PTHR15090:SF0">
    <property type="entry name" value="SEQUESTOSOME-1"/>
    <property type="match status" value="1"/>
</dbReference>
<dbReference type="Gene3D" id="2.60.40.2830">
    <property type="match status" value="1"/>
</dbReference>
<dbReference type="GO" id="GO:0007032">
    <property type="term" value="P:endosome organization"/>
    <property type="evidence" value="ECO:0007669"/>
    <property type="project" value="TreeGrafter"/>
</dbReference>
<dbReference type="InterPro" id="IPR024543">
    <property type="entry name" value="Atg19/Atg34_C"/>
</dbReference>
<dbReference type="SMART" id="SM00291">
    <property type="entry name" value="ZnF_ZZ"/>
    <property type="match status" value="1"/>
</dbReference>
<dbReference type="GO" id="GO:0035973">
    <property type="term" value="P:aggrephagy"/>
    <property type="evidence" value="ECO:0007669"/>
    <property type="project" value="TreeGrafter"/>
</dbReference>
<dbReference type="OrthoDB" id="661148at2759"/>
<proteinExistence type="predicted"/>
<keyword evidence="6" id="KW-1185">Reference proteome</keyword>
<dbReference type="Pfam" id="PF12744">
    <property type="entry name" value="ATG19"/>
    <property type="match status" value="1"/>
</dbReference>
<accession>G8ZTZ3</accession>
<dbReference type="KEGG" id="tdl:TDEL_0D05030"/>
<dbReference type="Gene3D" id="3.30.60.90">
    <property type="match status" value="1"/>
</dbReference>
<dbReference type="HOGENOM" id="CLU_581644_0_0_1"/>
<name>G8ZTZ3_TORDE</name>
<dbReference type="EMBL" id="HE616745">
    <property type="protein sequence ID" value="CCE92087.1"/>
    <property type="molecule type" value="Genomic_DNA"/>
</dbReference>
<dbReference type="GO" id="GO:0044753">
    <property type="term" value="C:amphisome"/>
    <property type="evidence" value="ECO:0007669"/>
    <property type="project" value="TreeGrafter"/>
</dbReference>
<gene>
    <name evidence="5" type="primary">TDEL0D05030</name>
    <name evidence="5" type="ORF">TDEL_0D05030</name>
</gene>
<dbReference type="Proteomes" id="UP000005627">
    <property type="component" value="Chromosome 4"/>
</dbReference>
<feature type="domain" description="ZZ-type" evidence="4">
    <location>
        <begin position="142"/>
        <end position="193"/>
    </location>
</feature>
<dbReference type="GO" id="GO:0005080">
    <property type="term" value="F:protein kinase C binding"/>
    <property type="evidence" value="ECO:0007669"/>
    <property type="project" value="TreeGrafter"/>
</dbReference>
<dbReference type="InterPro" id="IPR043145">
    <property type="entry name" value="Znf_ZZ_sf"/>
</dbReference>
<dbReference type="PANTHER" id="PTHR15090">
    <property type="entry name" value="SEQUESTOSOME 1-RELATED"/>
    <property type="match status" value="1"/>
</dbReference>
<dbReference type="GO" id="GO:0070530">
    <property type="term" value="F:K63-linked polyubiquitin modification-dependent protein binding"/>
    <property type="evidence" value="ECO:0007669"/>
    <property type="project" value="TreeGrafter"/>
</dbReference>
<evidence type="ECO:0000256" key="3">
    <source>
        <dbReference type="ARBA" id="ARBA00022833"/>
    </source>
</evidence>
<dbReference type="GeneID" id="11502521"/>
<reference evidence="5 6" key="1">
    <citation type="journal article" date="2011" name="Proc. Natl. Acad. Sci. U.S.A.">
        <title>Evolutionary erosion of yeast sex chromosomes by mating-type switching accidents.</title>
        <authorList>
            <person name="Gordon J.L."/>
            <person name="Armisen D."/>
            <person name="Proux-Wera E."/>
            <person name="Oheigeartaigh S.S."/>
            <person name="Byrne K.P."/>
            <person name="Wolfe K.H."/>
        </authorList>
    </citation>
    <scope>NUCLEOTIDE SEQUENCE [LARGE SCALE GENOMIC DNA]</scope>
    <source>
        <strain evidence="6">ATCC 10662 / CBS 1146 / NBRC 0425 / NCYC 2629 / NRRL Y-866</strain>
    </source>
</reference>
<evidence type="ECO:0000256" key="2">
    <source>
        <dbReference type="ARBA" id="ARBA00022771"/>
    </source>
</evidence>
<keyword evidence="1" id="KW-0479">Metal-binding</keyword>
<evidence type="ECO:0000313" key="6">
    <source>
        <dbReference type="Proteomes" id="UP000005627"/>
    </source>
</evidence>
<keyword evidence="3" id="KW-0862">Zinc</keyword>
<dbReference type="InterPro" id="IPR052260">
    <property type="entry name" value="Autophagy_Rcpt_SigReg"/>
</dbReference>
<organism evidence="5 6">
    <name type="scientific">Torulaspora delbrueckii</name>
    <name type="common">Yeast</name>
    <name type="synonym">Candida colliculosa</name>
    <dbReference type="NCBI Taxonomy" id="4950"/>
    <lineage>
        <taxon>Eukaryota</taxon>
        <taxon>Fungi</taxon>
        <taxon>Dikarya</taxon>
        <taxon>Ascomycota</taxon>
        <taxon>Saccharomycotina</taxon>
        <taxon>Saccharomycetes</taxon>
        <taxon>Saccharomycetales</taxon>
        <taxon>Saccharomycetaceae</taxon>
        <taxon>Torulaspora</taxon>
    </lineage>
</organism>
<dbReference type="RefSeq" id="XP_003681298.1">
    <property type="nucleotide sequence ID" value="XM_003681250.1"/>
</dbReference>
<dbReference type="GO" id="GO:0016235">
    <property type="term" value="C:aggresome"/>
    <property type="evidence" value="ECO:0007669"/>
    <property type="project" value="TreeGrafter"/>
</dbReference>
<dbReference type="GO" id="GO:0008270">
    <property type="term" value="F:zinc ion binding"/>
    <property type="evidence" value="ECO:0007669"/>
    <property type="project" value="UniProtKB-KW"/>
</dbReference>
<dbReference type="InParanoid" id="G8ZTZ3"/>
<evidence type="ECO:0000259" key="4">
    <source>
        <dbReference type="SMART" id="SM00291"/>
    </source>
</evidence>
<keyword evidence="2" id="KW-0863">Zinc-finger</keyword>
<dbReference type="CDD" id="cd12213">
    <property type="entry name" value="ABD"/>
    <property type="match status" value="1"/>
</dbReference>
<evidence type="ECO:0000313" key="5">
    <source>
        <dbReference type="EMBL" id="CCE92087.1"/>
    </source>
</evidence>
<evidence type="ECO:0000256" key="1">
    <source>
        <dbReference type="ARBA" id="ARBA00022723"/>
    </source>
</evidence>
<dbReference type="AlphaFoldDB" id="G8ZTZ3"/>
<dbReference type="SUPFAM" id="SSF57850">
    <property type="entry name" value="RING/U-box"/>
    <property type="match status" value="1"/>
</dbReference>
<dbReference type="STRING" id="1076872.G8ZTZ3"/>
<dbReference type="eggNOG" id="KOG4582">
    <property type="taxonomic scope" value="Eukaryota"/>
</dbReference>
<dbReference type="InterPro" id="IPR000433">
    <property type="entry name" value="Znf_ZZ"/>
</dbReference>
<dbReference type="GO" id="GO:0000423">
    <property type="term" value="P:mitophagy"/>
    <property type="evidence" value="ECO:0007669"/>
    <property type="project" value="TreeGrafter"/>
</dbReference>
<dbReference type="Pfam" id="PF00569">
    <property type="entry name" value="ZZ"/>
    <property type="match status" value="1"/>
</dbReference>
<protein>
    <recommendedName>
        <fullName evidence="4">ZZ-type domain-containing protein</fullName>
    </recommendedName>
</protein>
<dbReference type="CDD" id="cd02340">
    <property type="entry name" value="ZZ_NBR1_like"/>
    <property type="match status" value="1"/>
</dbReference>
<sequence length="470" mass="52501">MTLGNAGIVYGTRGEVFEGDRGKSLSEFISSNFNIDDVFKKKLVMGRCICHGKKALETDILLDNEQQAEKFIASKESKKPHVILIYDKHNDAEPVTTEPSKEQESKVVISEEQWVDLVSSIKKLELSVLEQAKPKAAPDGVVHTYVVCDGCYPTEQEDAVEIHGPRFKCLTCRNFDLCSKCESEGYENFQHKRTHNMAKLNLPAKNICGVKPESYVTSKVSGNDKEVVIDIADDRKDLFDLFSKMENLEEIVHGFRLYKKWTEKLSEEKIEGILSGEEFSAKNRRFEVAKPGKLEVELKKKDKAIIFQMRNTGASTVAGGLTLVYSTFKEDDNLDASNVTCELPMGPHELLPGNSKMLKFNYFGVLSDISMETKSQIALVDSEKNFIFKGTNSGRAGSHFILNSTGLASDGIAGDLPLLNRRDSLQLLEKDDSDSVISSTVTNDNETLHSVSDQETSNWDEYDFLSESDV</sequence>